<gene>
    <name evidence="1" type="ORF">C1638_021335</name>
</gene>
<dbReference type="RefSeq" id="WP_109623957.1">
    <property type="nucleotide sequence ID" value="NZ_PPEI02000011.1"/>
</dbReference>
<evidence type="ECO:0000313" key="1">
    <source>
        <dbReference type="EMBL" id="PWN59548.1"/>
    </source>
</evidence>
<protein>
    <submittedName>
        <fullName evidence="1">Uncharacterized protein</fullName>
    </submittedName>
</protein>
<reference evidence="1" key="1">
    <citation type="submission" date="2018-04" db="EMBL/GenBank/DDBJ databases">
        <title>Draft Genome Sequences of Chryseobacterium lactis NCTC11390T isolated from milk, Chryseobacterium oncorhynchi 701B-08T from rainbow trout, and Chryseobacterium viscerum 687B-08T from diseased fish.</title>
        <authorList>
            <person name="Jeong J.-J."/>
            <person name="Lee Y.J."/>
            <person name="Pathiraja D."/>
            <person name="Park B."/>
            <person name="Choi I.-G."/>
            <person name="Kim K.D."/>
        </authorList>
    </citation>
    <scope>NUCLEOTIDE SEQUENCE [LARGE SCALE GENOMIC DNA]</scope>
    <source>
        <strain evidence="1">701B-08</strain>
    </source>
</reference>
<evidence type="ECO:0000313" key="2">
    <source>
        <dbReference type="Proteomes" id="UP000236182"/>
    </source>
</evidence>
<dbReference type="EMBL" id="PPEI02000011">
    <property type="protein sequence ID" value="PWN59548.1"/>
    <property type="molecule type" value="Genomic_DNA"/>
</dbReference>
<sequence>MKDKDYINKIRLLGTENKEQKTIDIISNVGSENEKYENIISTEEGEIYLIDDQKSFSIAKNFNRDITSIDEINVTNELVDLIIGKTERKRSSKVSLTDMPIAAINILFKSIALVKSSQFNSKKRPQQLELFEEEFKKKENVRISIAIDIKDISSQTTADGKIKGRSNKVREAVDFLYNNLNVWVVGKNAEGKTKETKLSYIESPSFDRKKLYFEMNPFWYEKLVNLNVYNSVLLQLPKLLGNPRHVLFSLYLERFDCNEWIPWNYKNINELFDLNYKNANDLAKGFMREVRSKLDKNSLKSFQYMVNGDIISVMAYEMKTIVNNNNVKLKSETLEKLENNHFANYIGRRHGLSDEKRQSILDIIKTSVSDKKLLKEGYTKFKKFCRSKEIKKSILSYQGDDFINKWNTFIHEEYKSDERYKKFPNGAPRI</sequence>
<dbReference type="AlphaFoldDB" id="A0A316WK68"/>
<comment type="caution">
    <text evidence="1">The sequence shown here is derived from an EMBL/GenBank/DDBJ whole genome shotgun (WGS) entry which is preliminary data.</text>
</comment>
<organism evidence="1 2">
    <name type="scientific">Chryseobacterium oncorhynchi</name>
    <dbReference type="NCBI Taxonomy" id="741074"/>
    <lineage>
        <taxon>Bacteria</taxon>
        <taxon>Pseudomonadati</taxon>
        <taxon>Bacteroidota</taxon>
        <taxon>Flavobacteriia</taxon>
        <taxon>Flavobacteriales</taxon>
        <taxon>Weeksellaceae</taxon>
        <taxon>Chryseobacterium group</taxon>
        <taxon>Chryseobacterium</taxon>
    </lineage>
</organism>
<keyword evidence="2" id="KW-1185">Reference proteome</keyword>
<name>A0A316WK68_9FLAO</name>
<proteinExistence type="predicted"/>
<dbReference type="OrthoDB" id="1241079at2"/>
<accession>A0A316WK68</accession>
<dbReference type="Proteomes" id="UP000236182">
    <property type="component" value="Unassembled WGS sequence"/>
</dbReference>